<evidence type="ECO:0000259" key="7">
    <source>
        <dbReference type="PROSITE" id="PS50215"/>
    </source>
</evidence>
<dbReference type="GO" id="GO:0046872">
    <property type="term" value="F:metal ion binding"/>
    <property type="evidence" value="ECO:0007669"/>
    <property type="project" value="UniProtKB-KW"/>
</dbReference>
<proteinExistence type="evidence at transcript level"/>
<feature type="signal peptide" evidence="6">
    <location>
        <begin position="1"/>
        <end position="16"/>
    </location>
</feature>
<evidence type="ECO:0000313" key="8">
    <source>
        <dbReference type="EMBL" id="JAA54049.1"/>
    </source>
</evidence>
<dbReference type="GO" id="GO:0004222">
    <property type="term" value="F:metalloendopeptidase activity"/>
    <property type="evidence" value="ECO:0007669"/>
    <property type="project" value="InterPro"/>
</dbReference>
<keyword evidence="1 8" id="KW-0645">Protease</keyword>
<keyword evidence="6" id="KW-0732">Signal</keyword>
<sequence length="495" mass="56416">MLPCALILITICSVRGMQEPIVAYPKLLQQRSLEGRMLVHVHDNLTLRLRRTTVAARRMRVLKYANGRPLTQFYSGEDINKDLYEDERAFATLTVTTNNSGVALRGILGPDHRIEPMPFSEKSVSGAVPHAIYKIEHKKMLDKAVSYKPIDGKASVSERTYRSDAYVPPVVKVEAFFILDEQHHKHFVHKRHALWYMCVMSNSANLRLAATSYPKIQIMVSGVEFNTEDAYADRKQGYLYDRGTINKLQTYAYARKSDYGNPDFVYLLTGEDLYTSYGGYLTAAGLGIAFVASVCESTFVGLGEDEAGLFTGMHTLTHEVCHILGARHDGSDPDASIPGHPGSKNCPWDDGFIMSYVNKGPNHQEFSWCSLRQMEFVVRLRGPDCWKHGDEDNVVEHVYPGMAVSMKNFCMHIYQEDDKNNVEFDNYTVNPDTCKVKCRYKKYESHYYYRSEPMTMTREDEALDHTPCGKNMVCMQSICKEQPRETRFEEDNEVS</sequence>
<comment type="caution">
    <text evidence="5">Lacks conserved residue(s) required for the propagation of feature annotation.</text>
</comment>
<dbReference type="InterPro" id="IPR024079">
    <property type="entry name" value="MetalloPept_cat_dom_sf"/>
</dbReference>
<feature type="binding site" evidence="5">
    <location>
        <position position="322"/>
    </location>
    <ligand>
        <name>Zn(2+)</name>
        <dbReference type="ChEBI" id="CHEBI:29105"/>
        <note>catalytic</note>
    </ligand>
</feature>
<dbReference type="Gene3D" id="3.40.390.10">
    <property type="entry name" value="Collagenase (Catalytic Domain)"/>
    <property type="match status" value="1"/>
</dbReference>
<evidence type="ECO:0000256" key="3">
    <source>
        <dbReference type="ARBA" id="ARBA00022833"/>
    </source>
</evidence>
<dbReference type="Gene3D" id="3.40.1620.60">
    <property type="match status" value="1"/>
</dbReference>
<feature type="binding site" evidence="5">
    <location>
        <position position="318"/>
    </location>
    <ligand>
        <name>Zn(2+)</name>
        <dbReference type="ChEBI" id="CHEBI:29105"/>
        <note>catalytic</note>
    </ligand>
</feature>
<evidence type="ECO:0000256" key="1">
    <source>
        <dbReference type="ARBA" id="ARBA00022670"/>
    </source>
</evidence>
<evidence type="ECO:0000256" key="2">
    <source>
        <dbReference type="ARBA" id="ARBA00022801"/>
    </source>
</evidence>
<feature type="active site" evidence="5">
    <location>
        <position position="319"/>
    </location>
</feature>
<dbReference type="AlphaFoldDB" id="L7LTB0"/>
<protein>
    <submittedName>
        <fullName evidence="8">Putative tick salivary metalloprotease</fullName>
    </submittedName>
</protein>
<name>L7LTB0_RHIPC</name>
<dbReference type="PROSITE" id="PS50215">
    <property type="entry name" value="ADAM_MEPRO"/>
    <property type="match status" value="1"/>
</dbReference>
<feature type="domain" description="Peptidase M12B" evidence="7">
    <location>
        <begin position="171"/>
        <end position="390"/>
    </location>
</feature>
<keyword evidence="5" id="KW-0479">Metal-binding</keyword>
<dbReference type="EMBL" id="GACK01010985">
    <property type="protein sequence ID" value="JAA54049.1"/>
    <property type="molecule type" value="mRNA"/>
</dbReference>
<reference evidence="8" key="1">
    <citation type="submission" date="2012-11" db="EMBL/GenBank/DDBJ databases">
        <authorList>
            <person name="Lucero-Rivera Y.E."/>
            <person name="Tovar-Ramirez D."/>
        </authorList>
    </citation>
    <scope>NUCLEOTIDE SEQUENCE</scope>
    <source>
        <tissue evidence="8">Salivary gland</tissue>
    </source>
</reference>
<reference evidence="8" key="2">
    <citation type="journal article" date="2015" name="J. Proteomics">
        <title>Sexual differences in the sialomes of the zebra tick, Rhipicephalus pulchellus.</title>
        <authorList>
            <person name="Tan A.W."/>
            <person name="Francischetti I.M."/>
            <person name="Slovak M."/>
            <person name="Kini R.M."/>
            <person name="Ribeiro J.M."/>
        </authorList>
    </citation>
    <scope>NUCLEOTIDE SEQUENCE</scope>
    <source>
        <tissue evidence="8">Salivary gland</tissue>
    </source>
</reference>
<dbReference type="Pfam" id="PF13688">
    <property type="entry name" value="Reprolysin_5"/>
    <property type="match status" value="1"/>
</dbReference>
<evidence type="ECO:0000256" key="4">
    <source>
        <dbReference type="ARBA" id="ARBA00023049"/>
    </source>
</evidence>
<keyword evidence="4 8" id="KW-0482">Metalloprotease</keyword>
<dbReference type="GO" id="GO:0006509">
    <property type="term" value="P:membrane protein ectodomain proteolysis"/>
    <property type="evidence" value="ECO:0007669"/>
    <property type="project" value="TreeGrafter"/>
</dbReference>
<dbReference type="PANTHER" id="PTHR11905:SF159">
    <property type="entry name" value="ADAM METALLOPROTEASE"/>
    <property type="match status" value="1"/>
</dbReference>
<keyword evidence="3 5" id="KW-0862">Zinc</keyword>
<evidence type="ECO:0000256" key="5">
    <source>
        <dbReference type="PROSITE-ProRule" id="PRU00276"/>
    </source>
</evidence>
<dbReference type="CDD" id="cd04272">
    <property type="entry name" value="ZnMc_salivary_gland_MPs"/>
    <property type="match status" value="1"/>
</dbReference>
<dbReference type="SUPFAM" id="SSF55486">
    <property type="entry name" value="Metalloproteases ('zincins'), catalytic domain"/>
    <property type="match status" value="1"/>
</dbReference>
<feature type="chain" id="PRO_5003980626" evidence="6">
    <location>
        <begin position="17"/>
        <end position="495"/>
    </location>
</feature>
<feature type="binding site" evidence="5">
    <location>
        <position position="328"/>
    </location>
    <ligand>
        <name>Zn(2+)</name>
        <dbReference type="ChEBI" id="CHEBI:29105"/>
        <note>catalytic</note>
    </ligand>
</feature>
<dbReference type="InterPro" id="IPR001590">
    <property type="entry name" value="Peptidase_M12B"/>
</dbReference>
<evidence type="ECO:0000256" key="6">
    <source>
        <dbReference type="SAM" id="SignalP"/>
    </source>
</evidence>
<dbReference type="PANTHER" id="PTHR11905">
    <property type="entry name" value="ADAM A DISINTEGRIN AND METALLOPROTEASE DOMAIN"/>
    <property type="match status" value="1"/>
</dbReference>
<accession>L7LTB0</accession>
<organism evidence="8">
    <name type="scientific">Rhipicephalus pulchellus</name>
    <name type="common">Yellow backed tick</name>
    <name type="synonym">Dermacentor pulchellus</name>
    <dbReference type="NCBI Taxonomy" id="72859"/>
    <lineage>
        <taxon>Eukaryota</taxon>
        <taxon>Metazoa</taxon>
        <taxon>Ecdysozoa</taxon>
        <taxon>Arthropoda</taxon>
        <taxon>Chelicerata</taxon>
        <taxon>Arachnida</taxon>
        <taxon>Acari</taxon>
        <taxon>Parasitiformes</taxon>
        <taxon>Ixodida</taxon>
        <taxon>Ixodoidea</taxon>
        <taxon>Ixodidae</taxon>
        <taxon>Rhipicephalinae</taxon>
        <taxon>Rhipicephalus</taxon>
        <taxon>Rhipicephalus</taxon>
    </lineage>
</organism>
<dbReference type="InterPro" id="IPR034030">
    <property type="entry name" value="ZnMc_salivary_gland_MPs"/>
</dbReference>
<keyword evidence="2" id="KW-0378">Hydrolase</keyword>